<name>A0A2C7AYM7_9ACTN</name>
<dbReference type="AlphaFoldDB" id="A0A2C7AYM7"/>
<evidence type="ECO:0000256" key="2">
    <source>
        <dbReference type="SAM" id="MobiDB-lite"/>
    </source>
</evidence>
<comment type="catalytic activity">
    <reaction evidence="1">
        <text>L-glutamyl-tRNA(Gln) + L-glutamine + ATP + H2O = L-glutaminyl-tRNA(Gln) + L-glutamate + ADP + phosphate + H(+)</text>
        <dbReference type="Rhea" id="RHEA:17521"/>
        <dbReference type="Rhea" id="RHEA-COMP:9681"/>
        <dbReference type="Rhea" id="RHEA-COMP:9684"/>
        <dbReference type="ChEBI" id="CHEBI:15377"/>
        <dbReference type="ChEBI" id="CHEBI:15378"/>
        <dbReference type="ChEBI" id="CHEBI:29985"/>
        <dbReference type="ChEBI" id="CHEBI:30616"/>
        <dbReference type="ChEBI" id="CHEBI:43474"/>
        <dbReference type="ChEBI" id="CHEBI:58359"/>
        <dbReference type="ChEBI" id="CHEBI:78520"/>
        <dbReference type="ChEBI" id="CHEBI:78521"/>
        <dbReference type="ChEBI" id="CHEBI:456216"/>
    </reaction>
</comment>
<dbReference type="Pfam" id="PF02686">
    <property type="entry name" value="GatC"/>
    <property type="match status" value="1"/>
</dbReference>
<comment type="catalytic activity">
    <reaction evidence="1">
        <text>L-aspartyl-tRNA(Asn) + L-glutamine + ATP + H2O = L-asparaginyl-tRNA(Asn) + L-glutamate + ADP + phosphate + 2 H(+)</text>
        <dbReference type="Rhea" id="RHEA:14513"/>
        <dbReference type="Rhea" id="RHEA-COMP:9674"/>
        <dbReference type="Rhea" id="RHEA-COMP:9677"/>
        <dbReference type="ChEBI" id="CHEBI:15377"/>
        <dbReference type="ChEBI" id="CHEBI:15378"/>
        <dbReference type="ChEBI" id="CHEBI:29985"/>
        <dbReference type="ChEBI" id="CHEBI:30616"/>
        <dbReference type="ChEBI" id="CHEBI:43474"/>
        <dbReference type="ChEBI" id="CHEBI:58359"/>
        <dbReference type="ChEBI" id="CHEBI:78515"/>
        <dbReference type="ChEBI" id="CHEBI:78516"/>
        <dbReference type="ChEBI" id="CHEBI:456216"/>
    </reaction>
</comment>
<keyword evidence="1" id="KW-0067">ATP-binding</keyword>
<proteinExistence type="inferred from homology"/>
<dbReference type="GO" id="GO:0005524">
    <property type="term" value="F:ATP binding"/>
    <property type="evidence" value="ECO:0007669"/>
    <property type="project" value="UniProtKB-KW"/>
</dbReference>
<accession>A0A2C7AYM7</accession>
<evidence type="ECO:0000313" key="3">
    <source>
        <dbReference type="EMBL" id="SBN38768.1"/>
    </source>
</evidence>
<keyword evidence="3" id="KW-0808">Transferase</keyword>
<keyword evidence="1" id="KW-0436">Ligase</keyword>
<dbReference type="InterPro" id="IPR036113">
    <property type="entry name" value="Asp/Glu-ADT_sf_sub_c"/>
</dbReference>
<feature type="region of interest" description="Disordered" evidence="2">
    <location>
        <begin position="78"/>
        <end position="100"/>
    </location>
</feature>
<dbReference type="HAMAP" id="MF_00122">
    <property type="entry name" value="GatC"/>
    <property type="match status" value="1"/>
</dbReference>
<dbReference type="GO" id="GO:0050567">
    <property type="term" value="F:glutaminyl-tRNA synthase (glutamine-hydrolyzing) activity"/>
    <property type="evidence" value="ECO:0007669"/>
    <property type="project" value="UniProtKB-UniRule"/>
</dbReference>
<gene>
    <name evidence="1" type="primary">gatC</name>
    <name evidence="3" type="ORF">PFR_JS10_1125</name>
</gene>
<dbReference type="GO" id="GO:0006412">
    <property type="term" value="P:translation"/>
    <property type="evidence" value="ECO:0007669"/>
    <property type="project" value="UniProtKB-UniRule"/>
</dbReference>
<dbReference type="InterPro" id="IPR003837">
    <property type="entry name" value="GatC"/>
</dbReference>
<dbReference type="RefSeq" id="WP_044636157.1">
    <property type="nucleotide sequence ID" value="NZ_CCYN01000039.1"/>
</dbReference>
<keyword evidence="1" id="KW-0547">Nucleotide-binding</keyword>
<dbReference type="GO" id="GO:0006450">
    <property type="term" value="P:regulation of translational fidelity"/>
    <property type="evidence" value="ECO:0007669"/>
    <property type="project" value="InterPro"/>
</dbReference>
<evidence type="ECO:0000256" key="1">
    <source>
        <dbReference type="HAMAP-Rule" id="MF_00122"/>
    </source>
</evidence>
<comment type="subunit">
    <text evidence="1">Heterotrimer of A, B and C subunits.</text>
</comment>
<comment type="function">
    <text evidence="1">Allows the formation of correctly charged Asn-tRNA(Asn) or Gln-tRNA(Gln) through the transamidation of misacylated Asp-tRNA(Asn) or Glu-tRNA(Gln) in organisms which lack either or both of asparaginyl-tRNA or glutaminyl-tRNA synthetases. The reaction takes place in the presence of glutamine and ATP through an activated phospho-Asp-tRNA(Asn) or phospho-Glu-tRNA(Gln).</text>
</comment>
<sequence>MALTPHDVSRLADLARIELTDDELAELAPQLDVILNAVAGVAEVADEDIPPTSHAVPITNAFRSDAMKLSWPAGEMLRSAPAEQDQRFRVPRILDDSDEQ</sequence>
<dbReference type="EC" id="6.3.5.-" evidence="1"/>
<keyword evidence="1" id="KW-0648">Protein biosynthesis</keyword>
<feature type="compositionally biased region" description="Basic and acidic residues" evidence="2">
    <location>
        <begin position="84"/>
        <end position="100"/>
    </location>
</feature>
<comment type="similarity">
    <text evidence="1">Belongs to the GatC family.</text>
</comment>
<dbReference type="Gene3D" id="1.10.20.60">
    <property type="entry name" value="Glu-tRNAGln amidotransferase C subunit, N-terminal domain"/>
    <property type="match status" value="1"/>
</dbReference>
<protein>
    <recommendedName>
        <fullName evidence="1">Aspartyl/glutamyl-tRNA(Asn/Gln) amidotransferase subunit C</fullName>
        <shortName evidence="1">Asp/Glu-ADT subunit C</shortName>
        <ecNumber evidence="1">6.3.5.-</ecNumber>
    </recommendedName>
</protein>
<reference evidence="3" key="1">
    <citation type="submission" date="2016-05" db="EMBL/GenBank/DDBJ databases">
        <authorList>
            <person name="Lavstsen T."/>
            <person name="Jespersen J.S."/>
        </authorList>
    </citation>
    <scope>NUCLEOTIDE SEQUENCE</scope>
    <source>
        <strain evidence="3">PFRJS10</strain>
    </source>
</reference>
<dbReference type="GeneID" id="61222245"/>
<dbReference type="EMBL" id="LT576035">
    <property type="protein sequence ID" value="SBN38768.1"/>
    <property type="molecule type" value="Genomic_DNA"/>
</dbReference>
<dbReference type="GO" id="GO:0016740">
    <property type="term" value="F:transferase activity"/>
    <property type="evidence" value="ECO:0007669"/>
    <property type="project" value="UniProtKB-KW"/>
</dbReference>
<dbReference type="NCBIfam" id="TIGR00135">
    <property type="entry name" value="gatC"/>
    <property type="match status" value="1"/>
</dbReference>
<organism evidence="3">
    <name type="scientific">Propionibacterium freudenreichii</name>
    <dbReference type="NCBI Taxonomy" id="1744"/>
    <lineage>
        <taxon>Bacteria</taxon>
        <taxon>Bacillati</taxon>
        <taxon>Actinomycetota</taxon>
        <taxon>Actinomycetes</taxon>
        <taxon>Propionibacteriales</taxon>
        <taxon>Propionibacteriaceae</taxon>
        <taxon>Propionibacterium</taxon>
    </lineage>
</organism>
<dbReference type="SUPFAM" id="SSF141000">
    <property type="entry name" value="Glu-tRNAGln amidotransferase C subunit"/>
    <property type="match status" value="1"/>
</dbReference>